<dbReference type="EMBL" id="ACZI02000003">
    <property type="protein sequence ID" value="EFV14670.2"/>
    <property type="molecule type" value="Genomic_DNA"/>
</dbReference>
<proteinExistence type="predicted"/>
<comment type="caution">
    <text evidence="2">The sequence shown here is derived from an EMBL/GenBank/DDBJ whole genome shotgun (WGS) entry which is preliminary data.</text>
</comment>
<dbReference type="Proteomes" id="UP000004816">
    <property type="component" value="Unassembled WGS sequence"/>
</dbReference>
<feature type="transmembrane region" description="Helical" evidence="1">
    <location>
        <begin position="48"/>
        <end position="67"/>
    </location>
</feature>
<evidence type="ECO:0000256" key="1">
    <source>
        <dbReference type="SAM" id="Phobius"/>
    </source>
</evidence>
<feature type="transmembrane region" description="Helical" evidence="1">
    <location>
        <begin position="7"/>
        <end position="28"/>
    </location>
</feature>
<keyword evidence="1" id="KW-0472">Membrane</keyword>
<feature type="transmembrane region" description="Helical" evidence="1">
    <location>
        <begin position="79"/>
        <end position="101"/>
    </location>
</feature>
<dbReference type="AlphaFoldDB" id="E5XLU3"/>
<feature type="transmembrane region" description="Helical" evidence="1">
    <location>
        <begin position="121"/>
        <end position="141"/>
    </location>
</feature>
<dbReference type="STRING" id="679197.HMPREF9336_00462"/>
<keyword evidence="1" id="KW-0812">Transmembrane</keyword>
<sequence length="146" mass="15736">MDSTGPATLWIMVAIAAVDAAVGAFLATNYFTGALVFNAHPDLKTQTPWVFVVAMTVAVASGAKALLRASDTMWRSWLFRIGLPVVLLAVIIFLVADAQAAAPEYIFFKDDGTLLRPAFPYVRAVFAAFSLVGQFALLVRLRGNAR</sequence>
<protein>
    <submittedName>
        <fullName evidence="2">Uncharacterized protein</fullName>
    </submittedName>
</protein>
<organism evidence="2 3">
    <name type="scientific">Segniliparus rugosus (strain ATCC BAA-974 / DSM 45345 / CCUG 50838 / CIP 108380 / JCM 13579 / CDC 945)</name>
    <dbReference type="NCBI Taxonomy" id="679197"/>
    <lineage>
        <taxon>Bacteria</taxon>
        <taxon>Bacillati</taxon>
        <taxon>Actinomycetota</taxon>
        <taxon>Actinomycetes</taxon>
        <taxon>Mycobacteriales</taxon>
        <taxon>Segniliparaceae</taxon>
        <taxon>Segniliparus</taxon>
    </lineage>
</organism>
<name>E5XLU3_SEGRC</name>
<dbReference type="HOGENOM" id="CLU_1776139_0_0_11"/>
<accession>E5XLU3</accession>
<evidence type="ECO:0000313" key="2">
    <source>
        <dbReference type="EMBL" id="EFV14670.2"/>
    </source>
</evidence>
<reference evidence="2 3" key="1">
    <citation type="journal article" date="2011" name="Stand. Genomic Sci.">
        <title>High quality draft genome sequence of Segniliparus rugosus CDC 945(T)= (ATCC BAA-974(T)).</title>
        <authorList>
            <person name="Earl A.M."/>
            <person name="Desjardins C.A."/>
            <person name="Fitzgerald M.G."/>
            <person name="Arachchi H.M."/>
            <person name="Zeng Q."/>
            <person name="Mehta T."/>
            <person name="Griggs A."/>
            <person name="Birren B.W."/>
            <person name="Toney N.C."/>
            <person name="Carr J."/>
            <person name="Posey J."/>
            <person name="Butler W.R."/>
        </authorList>
    </citation>
    <scope>NUCLEOTIDE SEQUENCE [LARGE SCALE GENOMIC DNA]</scope>
    <source>
        <strain evidence="3">ATCC BAA-974 / DSM 45345 / CCUG 50838 / CIP 108380 / JCM 13579 / CDC 945</strain>
    </source>
</reference>
<keyword evidence="1" id="KW-1133">Transmembrane helix</keyword>
<gene>
    <name evidence="2" type="ORF">HMPREF9336_00462</name>
</gene>
<evidence type="ECO:0000313" key="3">
    <source>
        <dbReference type="Proteomes" id="UP000004816"/>
    </source>
</evidence>
<keyword evidence="3" id="KW-1185">Reference proteome</keyword>